<dbReference type="Proteomes" id="UP000069940">
    <property type="component" value="Unassembled WGS sequence"/>
</dbReference>
<name>A0ABM1ZVY0_AEDAL</name>
<reference evidence="4" key="1">
    <citation type="journal article" date="2015" name="Proc. Natl. Acad. Sci. U.S.A.">
        <title>Genome sequence of the Asian Tiger mosquito, Aedes albopictus, reveals insights into its biology, genetics, and evolution.</title>
        <authorList>
            <person name="Chen X.G."/>
            <person name="Jiang X."/>
            <person name="Gu J."/>
            <person name="Xu M."/>
            <person name="Wu Y."/>
            <person name="Deng Y."/>
            <person name="Zhang C."/>
            <person name="Bonizzoni M."/>
            <person name="Dermauw W."/>
            <person name="Vontas J."/>
            <person name="Armbruster P."/>
            <person name="Huang X."/>
            <person name="Yang Y."/>
            <person name="Zhang H."/>
            <person name="He W."/>
            <person name="Peng H."/>
            <person name="Liu Y."/>
            <person name="Wu K."/>
            <person name="Chen J."/>
            <person name="Lirakis M."/>
            <person name="Topalis P."/>
            <person name="Van Leeuwen T."/>
            <person name="Hall A.B."/>
            <person name="Jiang X."/>
            <person name="Thorpe C."/>
            <person name="Mueller R.L."/>
            <person name="Sun C."/>
            <person name="Waterhouse R.M."/>
            <person name="Yan G."/>
            <person name="Tu Z.J."/>
            <person name="Fang X."/>
            <person name="James A.A."/>
        </authorList>
    </citation>
    <scope>NUCLEOTIDE SEQUENCE [LARGE SCALE GENOMIC DNA]</scope>
    <source>
        <strain evidence="4">Foshan</strain>
    </source>
</reference>
<dbReference type="InterPro" id="IPR032675">
    <property type="entry name" value="LRR_dom_sf"/>
</dbReference>
<dbReference type="Gene3D" id="3.80.10.10">
    <property type="entry name" value="Ribonuclease Inhibitor"/>
    <property type="match status" value="1"/>
</dbReference>
<evidence type="ECO:0008006" key="5">
    <source>
        <dbReference type="Google" id="ProtNLM"/>
    </source>
</evidence>
<keyword evidence="4" id="KW-1185">Reference proteome</keyword>
<reference evidence="3" key="2">
    <citation type="submission" date="2025-05" db="UniProtKB">
        <authorList>
            <consortium name="EnsemblMetazoa"/>
        </authorList>
    </citation>
    <scope>IDENTIFICATION</scope>
    <source>
        <strain evidence="3">Foshan</strain>
    </source>
</reference>
<evidence type="ECO:0000313" key="4">
    <source>
        <dbReference type="Proteomes" id="UP000069940"/>
    </source>
</evidence>
<protein>
    <recommendedName>
        <fullName evidence="5">Membrane glycoprotein lig-1</fullName>
    </recommendedName>
</protein>
<evidence type="ECO:0000256" key="1">
    <source>
        <dbReference type="ARBA" id="ARBA00022729"/>
    </source>
</evidence>
<proteinExistence type="predicted"/>
<dbReference type="PROSITE" id="PS51450">
    <property type="entry name" value="LRR"/>
    <property type="match status" value="1"/>
</dbReference>
<dbReference type="PANTHER" id="PTHR24373">
    <property type="entry name" value="SLIT RELATED LEUCINE-RICH REPEAT NEURONAL PROTEIN"/>
    <property type="match status" value="1"/>
</dbReference>
<dbReference type="SUPFAM" id="SSF52058">
    <property type="entry name" value="L domain-like"/>
    <property type="match status" value="1"/>
</dbReference>
<dbReference type="GeneID" id="115256175"/>
<evidence type="ECO:0000313" key="3">
    <source>
        <dbReference type="EnsemblMetazoa" id="AALFPA23_022165.P32828"/>
    </source>
</evidence>
<dbReference type="InterPro" id="IPR001611">
    <property type="entry name" value="Leu-rich_rpt"/>
</dbReference>
<organism evidence="3 4">
    <name type="scientific">Aedes albopictus</name>
    <name type="common">Asian tiger mosquito</name>
    <name type="synonym">Stegomyia albopicta</name>
    <dbReference type="NCBI Taxonomy" id="7160"/>
    <lineage>
        <taxon>Eukaryota</taxon>
        <taxon>Metazoa</taxon>
        <taxon>Ecdysozoa</taxon>
        <taxon>Arthropoda</taxon>
        <taxon>Hexapoda</taxon>
        <taxon>Insecta</taxon>
        <taxon>Pterygota</taxon>
        <taxon>Neoptera</taxon>
        <taxon>Endopterygota</taxon>
        <taxon>Diptera</taxon>
        <taxon>Nematocera</taxon>
        <taxon>Culicoidea</taxon>
        <taxon>Culicidae</taxon>
        <taxon>Culicinae</taxon>
        <taxon>Aedini</taxon>
        <taxon>Aedes</taxon>
        <taxon>Stegomyia</taxon>
    </lineage>
</organism>
<dbReference type="PANTHER" id="PTHR24373:SF275">
    <property type="entry name" value="TIR DOMAIN-CONTAINING PROTEIN"/>
    <property type="match status" value="1"/>
</dbReference>
<dbReference type="RefSeq" id="XP_062708369.1">
    <property type="nucleotide sequence ID" value="XM_062852385.1"/>
</dbReference>
<sequence>MQSFSVWLCFLAICQSRTVDAFLNEGNQRSHMCKTSVQHYDCQIHGVNISEGQIHTFKHEPQKQVITFRKSILHYLPKSLIDAYPSMKLLNLNQLEIVTIEDSAFDNATQLENLFLEGNRLQTLPAKVLNGARKLKQLILTNNDINTITYNFGSNSFLNDLSINGNKIDQLPTFQYIPRLKTFNGSNNTFAHIDKNQFIRQIQIENIDLSHNQLTNLDLTLSSRNLQAVDISNNKLTSLKITLQMEYLNIGNNVLSTLVTNGECLLKSLILSSNKLASQPNFINCQLMEVLDVSKNTMETFEYSEKFENLKELNLAHNNILEFVIPTAPRRPHKLISLDLSHNRLSYLSSLSFFTSLKELRLNSNQFLGIQQQSLPRTVENLFVSNNQWICAEVTFFANIAKDKVTYCNEAFKSVQGICCTDYWNTFNDVLNEIVRHTYFHEQSNYDRLKYKCPQRHYNTQYTYIELIRQLDPGADRRRLQIYQDIANAKESVTRKQNELNIIINRQLESKNFKSSMAILIETKRITYHITREGEIADKEMLSRVINFVRQRDTWTTDLSNRRRTKTENTHTSFNQKIDEKNRIDAIIRMLRYEVLDKKREEERLKKVMEHLQIRVERNNAPLIYGKTSSL</sequence>
<feature type="chain" id="PRO_5046098232" description="Membrane glycoprotein lig-1" evidence="2">
    <location>
        <begin position="22"/>
        <end position="631"/>
    </location>
</feature>
<accession>A0ABM1ZVY0</accession>
<dbReference type="EnsemblMetazoa" id="AALFPA23_022165.R32828">
    <property type="protein sequence ID" value="AALFPA23_022165.P32828"/>
    <property type="gene ID" value="AALFPA23_022165"/>
</dbReference>
<dbReference type="Pfam" id="PF13855">
    <property type="entry name" value="LRR_8"/>
    <property type="match status" value="2"/>
</dbReference>
<feature type="signal peptide" evidence="2">
    <location>
        <begin position="1"/>
        <end position="21"/>
    </location>
</feature>
<dbReference type="InterPro" id="IPR050328">
    <property type="entry name" value="Dev_Immune_Receptor"/>
</dbReference>
<keyword evidence="1 2" id="KW-0732">Signal</keyword>
<evidence type="ECO:0000256" key="2">
    <source>
        <dbReference type="SAM" id="SignalP"/>
    </source>
</evidence>